<dbReference type="PROSITE" id="PS50011">
    <property type="entry name" value="PROTEIN_KINASE_DOM"/>
    <property type="match status" value="1"/>
</dbReference>
<dbReference type="Gene3D" id="3.30.200.20">
    <property type="entry name" value="Phosphorylase Kinase, domain 1"/>
    <property type="match status" value="1"/>
</dbReference>
<dbReference type="PROSITE" id="PS00107">
    <property type="entry name" value="PROTEIN_KINASE_ATP"/>
    <property type="match status" value="1"/>
</dbReference>
<gene>
    <name evidence="3" type="ORF">ACFQ07_27155</name>
</gene>
<evidence type="ECO:0000313" key="4">
    <source>
        <dbReference type="Proteomes" id="UP001597083"/>
    </source>
</evidence>
<keyword evidence="3" id="KW-0418">Kinase</keyword>
<keyword evidence="1" id="KW-0547">Nucleotide-binding</keyword>
<organism evidence="3 4">
    <name type="scientific">Actinomadura adrarensis</name>
    <dbReference type="NCBI Taxonomy" id="1819600"/>
    <lineage>
        <taxon>Bacteria</taxon>
        <taxon>Bacillati</taxon>
        <taxon>Actinomycetota</taxon>
        <taxon>Actinomycetes</taxon>
        <taxon>Streptosporangiales</taxon>
        <taxon>Thermomonosporaceae</taxon>
        <taxon>Actinomadura</taxon>
    </lineage>
</organism>
<feature type="domain" description="Protein kinase" evidence="2">
    <location>
        <begin position="15"/>
        <end position="83"/>
    </location>
</feature>
<keyword evidence="3" id="KW-0808">Transferase</keyword>
<feature type="binding site" evidence="1">
    <location>
        <position position="43"/>
    </location>
    <ligand>
        <name>ATP</name>
        <dbReference type="ChEBI" id="CHEBI:30616"/>
    </ligand>
</feature>
<dbReference type="Proteomes" id="UP001597083">
    <property type="component" value="Unassembled WGS sequence"/>
</dbReference>
<dbReference type="EMBL" id="JBHTIR010003875">
    <property type="protein sequence ID" value="MFD0855947.1"/>
    <property type="molecule type" value="Genomic_DNA"/>
</dbReference>
<proteinExistence type="predicted"/>
<dbReference type="SUPFAM" id="SSF56112">
    <property type="entry name" value="Protein kinase-like (PK-like)"/>
    <property type="match status" value="1"/>
</dbReference>
<keyword evidence="1" id="KW-0067">ATP-binding</keyword>
<feature type="non-terminal residue" evidence="3">
    <location>
        <position position="83"/>
    </location>
</feature>
<comment type="caution">
    <text evidence="3">The sequence shown here is derived from an EMBL/GenBank/DDBJ whole genome shotgun (WGS) entry which is preliminary data.</text>
</comment>
<reference evidence="4" key="1">
    <citation type="journal article" date="2019" name="Int. J. Syst. Evol. Microbiol.">
        <title>The Global Catalogue of Microorganisms (GCM) 10K type strain sequencing project: providing services to taxonomists for standard genome sequencing and annotation.</title>
        <authorList>
            <consortium name="The Broad Institute Genomics Platform"/>
            <consortium name="The Broad Institute Genome Sequencing Center for Infectious Disease"/>
            <person name="Wu L."/>
            <person name="Ma J."/>
        </authorList>
    </citation>
    <scope>NUCLEOTIDE SEQUENCE [LARGE SCALE GENOMIC DNA]</scope>
    <source>
        <strain evidence="4">JCM 31696</strain>
    </source>
</reference>
<dbReference type="InterPro" id="IPR017441">
    <property type="entry name" value="Protein_kinase_ATP_BS"/>
</dbReference>
<protein>
    <submittedName>
        <fullName evidence="3">Serine/threonine protein kinase</fullName>
    </submittedName>
</protein>
<evidence type="ECO:0000256" key="1">
    <source>
        <dbReference type="PROSITE-ProRule" id="PRU10141"/>
    </source>
</evidence>
<keyword evidence="3" id="KW-0723">Serine/threonine-protein kinase</keyword>
<name>A0ABW3CQS4_9ACTN</name>
<evidence type="ECO:0000313" key="3">
    <source>
        <dbReference type="EMBL" id="MFD0855947.1"/>
    </source>
</evidence>
<keyword evidence="4" id="KW-1185">Reference proteome</keyword>
<dbReference type="GO" id="GO:0004674">
    <property type="term" value="F:protein serine/threonine kinase activity"/>
    <property type="evidence" value="ECO:0007669"/>
    <property type="project" value="UniProtKB-KW"/>
</dbReference>
<dbReference type="InterPro" id="IPR000719">
    <property type="entry name" value="Prot_kinase_dom"/>
</dbReference>
<sequence>MDPLNPSDPHVIGGIKLFGRLGEGGMGEVYFGVTPDADPVAVKVIRDGLTTTPAIRDRFDREIKVMDMVRGPGVAGLVAAAAP</sequence>
<accession>A0ABW3CQS4</accession>
<evidence type="ECO:0000259" key="2">
    <source>
        <dbReference type="PROSITE" id="PS50011"/>
    </source>
</evidence>
<dbReference type="InterPro" id="IPR011009">
    <property type="entry name" value="Kinase-like_dom_sf"/>
</dbReference>